<organism evidence="1 2">
    <name type="scientific">Novimethylophilus kurashikiensis</name>
    <dbReference type="NCBI Taxonomy" id="1825523"/>
    <lineage>
        <taxon>Bacteria</taxon>
        <taxon>Pseudomonadati</taxon>
        <taxon>Pseudomonadota</taxon>
        <taxon>Betaproteobacteria</taxon>
        <taxon>Nitrosomonadales</taxon>
        <taxon>Methylophilaceae</taxon>
        <taxon>Novimethylophilus</taxon>
    </lineage>
</organism>
<reference evidence="1 2" key="1">
    <citation type="journal article" date="2018" name="Environ. Microbiol.">
        <title>Isolation and genomic characterization of Novimethylophilus kurashikiensis gen. nov. sp. nov., a new lanthanide-dependent methylotrophic species of Methylophilaceae.</title>
        <authorList>
            <person name="Lv H."/>
            <person name="Sahin N."/>
            <person name="Tani A."/>
        </authorList>
    </citation>
    <scope>NUCLEOTIDE SEQUENCE [LARGE SCALE GENOMIC DNA]</scope>
    <source>
        <strain evidence="1 2">La2-4</strain>
    </source>
</reference>
<sequence length="82" mass="9146">MVMQRYSNLNGESGVAAFEIGADYIIVRFANGDAYRYDIASTGRAHVETMKKLARAGRGLSTFISQHVRNRYAERVSSRISS</sequence>
<dbReference type="RefSeq" id="WP_227871476.1">
    <property type="nucleotide sequence ID" value="NZ_BDOQ01000013.1"/>
</dbReference>
<evidence type="ECO:0008006" key="3">
    <source>
        <dbReference type="Google" id="ProtNLM"/>
    </source>
</evidence>
<evidence type="ECO:0000313" key="2">
    <source>
        <dbReference type="Proteomes" id="UP000245081"/>
    </source>
</evidence>
<protein>
    <recommendedName>
        <fullName evidence="3">KTSC domain-containing protein</fullName>
    </recommendedName>
</protein>
<evidence type="ECO:0000313" key="1">
    <source>
        <dbReference type="EMBL" id="GBG14952.1"/>
    </source>
</evidence>
<keyword evidence="2" id="KW-1185">Reference proteome</keyword>
<proteinExistence type="predicted"/>
<gene>
    <name evidence="1" type="ORF">NMK_2553</name>
</gene>
<comment type="caution">
    <text evidence="1">The sequence shown here is derived from an EMBL/GenBank/DDBJ whole genome shotgun (WGS) entry which is preliminary data.</text>
</comment>
<accession>A0A2R5F9N7</accession>
<dbReference type="EMBL" id="BDOQ01000013">
    <property type="protein sequence ID" value="GBG14952.1"/>
    <property type="molecule type" value="Genomic_DNA"/>
</dbReference>
<name>A0A2R5F9N7_9PROT</name>
<dbReference type="AlphaFoldDB" id="A0A2R5F9N7"/>
<dbReference type="Proteomes" id="UP000245081">
    <property type="component" value="Unassembled WGS sequence"/>
</dbReference>